<comment type="caution">
    <text evidence="14">The sequence shown here is derived from an EMBL/GenBank/DDBJ whole genome shotgun (WGS) entry which is preliminary data.</text>
</comment>
<dbReference type="EMBL" id="DAKRPA010000027">
    <property type="protein sequence ID" value="DBA02729.1"/>
    <property type="molecule type" value="Genomic_DNA"/>
</dbReference>
<keyword evidence="9" id="KW-0961">Cell wall biogenesis/degradation</keyword>
<dbReference type="GO" id="GO:0071555">
    <property type="term" value="P:cell wall organization"/>
    <property type="evidence" value="ECO:0007669"/>
    <property type="project" value="UniProtKB-KW"/>
</dbReference>
<evidence type="ECO:0000256" key="11">
    <source>
        <dbReference type="ARBA" id="ARBA00037649"/>
    </source>
</evidence>
<keyword evidence="8" id="KW-0119">Carbohydrate metabolism</keyword>
<dbReference type="EC" id="3.2.1.39" evidence="3"/>
<proteinExistence type="predicted"/>
<keyword evidence="4" id="KW-1003">Cell membrane</keyword>
<evidence type="ECO:0000256" key="2">
    <source>
        <dbReference type="ARBA" id="ARBA00004236"/>
    </source>
</evidence>
<dbReference type="Gene3D" id="3.20.20.80">
    <property type="entry name" value="Glycosidases"/>
    <property type="match status" value="1"/>
</dbReference>
<keyword evidence="6" id="KW-0472">Membrane</keyword>
<dbReference type="PANTHER" id="PTHR16631">
    <property type="entry name" value="GLUCAN 1,3-BETA-GLUCOSIDASE"/>
    <property type="match status" value="1"/>
</dbReference>
<comment type="catalytic activity">
    <reaction evidence="1">
        <text>Hydrolysis of (1-&gt;3)-beta-D-glucosidic linkages in (1-&gt;3)-beta-D-glucans.</text>
        <dbReference type="EC" id="3.2.1.39"/>
    </reaction>
</comment>
<dbReference type="PANTHER" id="PTHR16631:SF17">
    <property type="entry name" value="GLUCAN ENDO-1,3-BETA-GLUCOSIDASE BTGC"/>
    <property type="match status" value="1"/>
</dbReference>
<dbReference type="AlphaFoldDB" id="A0AAV2ZBJ1"/>
<gene>
    <name evidence="14" type="ORF">N0F65_010657</name>
</gene>
<evidence type="ECO:0000256" key="12">
    <source>
        <dbReference type="ARBA" id="ARBA00042373"/>
    </source>
</evidence>
<evidence type="ECO:0000313" key="14">
    <source>
        <dbReference type="EMBL" id="DBA02729.1"/>
    </source>
</evidence>
<evidence type="ECO:0000256" key="4">
    <source>
        <dbReference type="ARBA" id="ARBA00022475"/>
    </source>
</evidence>
<keyword evidence="15" id="KW-1185">Reference proteome</keyword>
<evidence type="ECO:0000256" key="9">
    <source>
        <dbReference type="ARBA" id="ARBA00023316"/>
    </source>
</evidence>
<dbReference type="InterPro" id="IPR050732">
    <property type="entry name" value="Beta-glucan_modifiers"/>
</dbReference>
<organism evidence="14 15">
    <name type="scientific">Lagenidium giganteum</name>
    <dbReference type="NCBI Taxonomy" id="4803"/>
    <lineage>
        <taxon>Eukaryota</taxon>
        <taxon>Sar</taxon>
        <taxon>Stramenopiles</taxon>
        <taxon>Oomycota</taxon>
        <taxon>Peronosporomycetes</taxon>
        <taxon>Pythiales</taxon>
        <taxon>Pythiaceae</taxon>
    </lineage>
</organism>
<evidence type="ECO:0000256" key="6">
    <source>
        <dbReference type="ARBA" id="ARBA00023136"/>
    </source>
</evidence>
<keyword evidence="7" id="KW-0325">Glycoprotein</keyword>
<dbReference type="GO" id="GO:0005886">
    <property type="term" value="C:plasma membrane"/>
    <property type="evidence" value="ECO:0007669"/>
    <property type="project" value="UniProtKB-SubCell"/>
</dbReference>
<reference evidence="14" key="1">
    <citation type="submission" date="2022-11" db="EMBL/GenBank/DDBJ databases">
        <authorList>
            <person name="Morgan W.R."/>
            <person name="Tartar A."/>
        </authorList>
    </citation>
    <scope>NUCLEOTIDE SEQUENCE</scope>
    <source>
        <strain evidence="14">ARSEF 373</strain>
    </source>
</reference>
<dbReference type="GO" id="GO:0000272">
    <property type="term" value="P:polysaccharide catabolic process"/>
    <property type="evidence" value="ECO:0007669"/>
    <property type="project" value="UniProtKB-KW"/>
</dbReference>
<dbReference type="SUPFAM" id="SSF51445">
    <property type="entry name" value="(Trans)glycosidases"/>
    <property type="match status" value="1"/>
</dbReference>
<dbReference type="GO" id="GO:0042973">
    <property type="term" value="F:glucan endo-1,3-beta-D-glucosidase activity"/>
    <property type="evidence" value="ECO:0007669"/>
    <property type="project" value="UniProtKB-EC"/>
</dbReference>
<keyword evidence="5" id="KW-0378">Hydrolase</keyword>
<accession>A0AAV2ZBJ1</accession>
<dbReference type="Proteomes" id="UP001146120">
    <property type="component" value="Unassembled WGS sequence"/>
</dbReference>
<evidence type="ECO:0000313" key="15">
    <source>
        <dbReference type="Proteomes" id="UP001146120"/>
    </source>
</evidence>
<sequence length="117" mass="12814">MHPFFNPGTQPSAAIGVLDAQWKQLHSAEVEALYPGVAAKLVITEVGWPTAGSAVGNNGSPEGAKVVYDGFKDWADKNKLGDDRTFYFQMFDQPHRENLVEQSFGISTSTRNPKFAL</sequence>
<evidence type="ECO:0000256" key="3">
    <source>
        <dbReference type="ARBA" id="ARBA00012780"/>
    </source>
</evidence>
<protein>
    <recommendedName>
        <fullName evidence="3">glucan endo-1,3-beta-D-glucosidase</fullName>
        <ecNumber evidence="3">3.2.1.39</ecNumber>
    </recommendedName>
    <alternativeName>
        <fullName evidence="13">Endo-1,3-beta-glucanase btgC</fullName>
    </alternativeName>
    <alternativeName>
        <fullName evidence="12">Laminarinase btgC</fullName>
    </alternativeName>
</protein>
<evidence type="ECO:0000256" key="1">
    <source>
        <dbReference type="ARBA" id="ARBA00000382"/>
    </source>
</evidence>
<reference evidence="14" key="2">
    <citation type="journal article" date="2023" name="Microbiol Resour">
        <title>Decontamination and Annotation of the Draft Genome Sequence of the Oomycete Lagenidium giganteum ARSEF 373.</title>
        <authorList>
            <person name="Morgan W.R."/>
            <person name="Tartar A."/>
        </authorList>
    </citation>
    <scope>NUCLEOTIDE SEQUENCE</scope>
    <source>
        <strain evidence="14">ARSEF 373</strain>
    </source>
</reference>
<evidence type="ECO:0000256" key="8">
    <source>
        <dbReference type="ARBA" id="ARBA00023277"/>
    </source>
</evidence>
<name>A0AAV2ZBJ1_9STRA</name>
<evidence type="ECO:0000256" key="5">
    <source>
        <dbReference type="ARBA" id="ARBA00022801"/>
    </source>
</evidence>
<dbReference type="InterPro" id="IPR017853">
    <property type="entry name" value="GH"/>
</dbReference>
<evidence type="ECO:0000256" key="7">
    <source>
        <dbReference type="ARBA" id="ARBA00023180"/>
    </source>
</evidence>
<comment type="subcellular location">
    <subcellularLocation>
        <location evidence="2">Cell membrane</location>
    </subcellularLocation>
</comment>
<evidence type="ECO:0000256" key="13">
    <source>
        <dbReference type="ARBA" id="ARBA00043078"/>
    </source>
</evidence>
<comment type="function">
    <text evidence="11">Glucanases play a role in cell expansion during growth, in cell-cell fusion during mating, and in spore release during sporulation. This enzyme may be involved in beta-glucan degradation. Active on laminarin and lichenan.</text>
</comment>
<evidence type="ECO:0000256" key="10">
    <source>
        <dbReference type="ARBA" id="ARBA00023326"/>
    </source>
</evidence>
<keyword evidence="10" id="KW-0624">Polysaccharide degradation</keyword>